<dbReference type="AlphaFoldDB" id="A0A8J8T490"/>
<evidence type="ECO:0000313" key="3">
    <source>
        <dbReference type="EMBL" id="TNV81664.1"/>
    </source>
</evidence>
<name>A0A8J8T490_HALGN</name>
<feature type="coiled-coil region" evidence="1">
    <location>
        <begin position="290"/>
        <end position="320"/>
    </location>
</feature>
<feature type="region of interest" description="Disordered" evidence="2">
    <location>
        <begin position="614"/>
        <end position="646"/>
    </location>
</feature>
<proteinExistence type="predicted"/>
<keyword evidence="1" id="KW-0175">Coiled coil</keyword>
<feature type="region of interest" description="Disordered" evidence="2">
    <location>
        <begin position="183"/>
        <end position="212"/>
    </location>
</feature>
<feature type="region of interest" description="Disordered" evidence="2">
    <location>
        <begin position="95"/>
        <end position="116"/>
    </location>
</feature>
<feature type="compositionally biased region" description="Polar residues" evidence="2">
    <location>
        <begin position="183"/>
        <end position="198"/>
    </location>
</feature>
<feature type="compositionally biased region" description="Basic and acidic residues" evidence="2">
    <location>
        <begin position="621"/>
        <end position="632"/>
    </location>
</feature>
<keyword evidence="4" id="KW-1185">Reference proteome</keyword>
<accession>A0A8J8T490</accession>
<comment type="caution">
    <text evidence="3">The sequence shown here is derived from an EMBL/GenBank/DDBJ whole genome shotgun (WGS) entry which is preliminary data.</text>
</comment>
<evidence type="ECO:0000256" key="2">
    <source>
        <dbReference type="SAM" id="MobiDB-lite"/>
    </source>
</evidence>
<protein>
    <submittedName>
        <fullName evidence="3">Uncharacterized protein</fullName>
    </submittedName>
</protein>
<evidence type="ECO:0000256" key="1">
    <source>
        <dbReference type="SAM" id="Coils"/>
    </source>
</evidence>
<feature type="compositionally biased region" description="Polar residues" evidence="2">
    <location>
        <begin position="103"/>
        <end position="115"/>
    </location>
</feature>
<sequence>MSDFSKQKYLGQLSNIEKFQLNIQMNSAQPVQQANGTSHAPLEKPHLTPTWGHYTYRRKVPPQVKRFRLIHEAEVKEMKTRGCEIISTEEETVKTKGCESARKSQGQNKQRSPAQGTRILIPTYIGARDKDVSFPSKEQLLKSLQTQLKTQSQLQDERSQTAYDFLLSLVRIFKADPSVTLQIDQNESQQAHRNNSTGRGDGPQIIVEDNSNTMPFNRANSIVSCSETEDNKTALGRTFTKRNSVLSQLEGKRRSSRVATTIVVQDTEDDCIQQLQSKFQKLPKQKPLKKLSLRELAKNLKSLNEDLDKREHELKVENSLSPRNNPINLQQPTLALSLKVKPCEVSQSEIQPLPLTQVYEQEANYIRLIKPAAAAECAKTENSGSNFEINSQLSALKTHSSNNGANLSINKTLSKGGAPSLKGLKLNLKKLTEDMDNSEFDCGSSILNKNKYNGGDHQQNQQQQSLHLSIEKKFKSYLFPPQATFCDLNAVSKSTQDVSPMRIDQAFGDFMTSSRDTPNEQLNHELALLSTGSLNPSPPILQGSQRKQAHDVFNFQGEIGLMYGGLLQSGSISPPMRTEPDECVRDNIYHSEGKRDQQMARYNLRTRKMTFEEEDNPFAVSEKEQRDIRYQDRNGSLCKQQQRKRY</sequence>
<dbReference type="Proteomes" id="UP000785679">
    <property type="component" value="Unassembled WGS sequence"/>
</dbReference>
<evidence type="ECO:0000313" key="4">
    <source>
        <dbReference type="Proteomes" id="UP000785679"/>
    </source>
</evidence>
<reference evidence="3" key="1">
    <citation type="submission" date="2019-06" db="EMBL/GenBank/DDBJ databases">
        <authorList>
            <person name="Zheng W."/>
        </authorList>
    </citation>
    <scope>NUCLEOTIDE SEQUENCE</scope>
    <source>
        <strain evidence="3">QDHG01</strain>
    </source>
</reference>
<organism evidence="3 4">
    <name type="scientific">Halteria grandinella</name>
    <dbReference type="NCBI Taxonomy" id="5974"/>
    <lineage>
        <taxon>Eukaryota</taxon>
        <taxon>Sar</taxon>
        <taxon>Alveolata</taxon>
        <taxon>Ciliophora</taxon>
        <taxon>Intramacronucleata</taxon>
        <taxon>Spirotrichea</taxon>
        <taxon>Stichotrichia</taxon>
        <taxon>Sporadotrichida</taxon>
        <taxon>Halteriidae</taxon>
        <taxon>Halteria</taxon>
    </lineage>
</organism>
<gene>
    <name evidence="3" type="ORF">FGO68_gene9700</name>
</gene>
<dbReference type="EMBL" id="RRYP01005867">
    <property type="protein sequence ID" value="TNV81664.1"/>
    <property type="molecule type" value="Genomic_DNA"/>
</dbReference>